<comment type="caution">
    <text evidence="3">The sequence shown here is derived from an EMBL/GenBank/DDBJ whole genome shotgun (WGS) entry which is preliminary data.</text>
</comment>
<protein>
    <submittedName>
        <fullName evidence="3">SDR family oxidoreductase</fullName>
    </submittedName>
</protein>
<evidence type="ECO:0000313" key="4">
    <source>
        <dbReference type="Proteomes" id="UP001500929"/>
    </source>
</evidence>
<name>A0ABN3E9L3_9MICO</name>
<dbReference type="InterPro" id="IPR036291">
    <property type="entry name" value="NAD(P)-bd_dom_sf"/>
</dbReference>
<dbReference type="Gene3D" id="3.40.50.720">
    <property type="entry name" value="NAD(P)-binding Rossmann-like Domain"/>
    <property type="match status" value="1"/>
</dbReference>
<dbReference type="SUPFAM" id="SSF51735">
    <property type="entry name" value="NAD(P)-binding Rossmann-fold domains"/>
    <property type="match status" value="1"/>
</dbReference>
<reference evidence="3 4" key="1">
    <citation type="journal article" date="2019" name="Int. J. Syst. Evol. Microbiol.">
        <title>The Global Catalogue of Microorganisms (GCM) 10K type strain sequencing project: providing services to taxonomists for standard genome sequencing and annotation.</title>
        <authorList>
            <consortium name="The Broad Institute Genomics Platform"/>
            <consortium name="The Broad Institute Genome Sequencing Center for Infectious Disease"/>
            <person name="Wu L."/>
            <person name="Ma J."/>
        </authorList>
    </citation>
    <scope>NUCLEOTIDE SEQUENCE [LARGE SCALE GENOMIC DNA]</scope>
    <source>
        <strain evidence="3 4">JCM 16117</strain>
    </source>
</reference>
<dbReference type="Pfam" id="PF13561">
    <property type="entry name" value="adh_short_C2"/>
    <property type="match status" value="1"/>
</dbReference>
<dbReference type="EMBL" id="BAAAQY010000030">
    <property type="protein sequence ID" value="GAA2251116.1"/>
    <property type="molecule type" value="Genomic_DNA"/>
</dbReference>
<comment type="similarity">
    <text evidence="1">Belongs to the short-chain dehydrogenases/reductases (SDR) family.</text>
</comment>
<keyword evidence="2" id="KW-0560">Oxidoreductase</keyword>
<accession>A0ABN3E9L3</accession>
<dbReference type="Proteomes" id="UP001500929">
    <property type="component" value="Unassembled WGS sequence"/>
</dbReference>
<dbReference type="PRINTS" id="PR00080">
    <property type="entry name" value="SDRFAMILY"/>
</dbReference>
<dbReference type="PANTHER" id="PTHR42760">
    <property type="entry name" value="SHORT-CHAIN DEHYDROGENASES/REDUCTASES FAMILY MEMBER"/>
    <property type="match status" value="1"/>
</dbReference>
<dbReference type="PRINTS" id="PR00081">
    <property type="entry name" value="GDHRDH"/>
</dbReference>
<dbReference type="InterPro" id="IPR002347">
    <property type="entry name" value="SDR_fam"/>
</dbReference>
<proteinExistence type="inferred from homology"/>
<evidence type="ECO:0000256" key="1">
    <source>
        <dbReference type="ARBA" id="ARBA00006484"/>
    </source>
</evidence>
<organism evidence="3 4">
    <name type="scientific">Herbiconiux moechotypicola</name>
    <dbReference type="NCBI Taxonomy" id="637393"/>
    <lineage>
        <taxon>Bacteria</taxon>
        <taxon>Bacillati</taxon>
        <taxon>Actinomycetota</taxon>
        <taxon>Actinomycetes</taxon>
        <taxon>Micrococcales</taxon>
        <taxon>Microbacteriaceae</taxon>
        <taxon>Herbiconiux</taxon>
    </lineage>
</organism>
<sequence length="241" mass="25252">MTGAGSGIGQAIARGIATAGANVCLFDLDSDACEATARQIRESGRSAISMAGSITDSERLEAAVRRTEAEWGPLGLAVNAAGIAGSAPAESLDLEQWRSVIDVDLTGTFLSCQVQGRAMLRRGHGSIVNIASMSATSTHPGIDQAHYYSAKAGVKHLSAALATEWASRGVRVNSLSPGYTSTAMNQRPEVARQQARLAAQTPMNRFARPHEMVGPTVFLLSRAASYCTGIDLIVDGGYSAW</sequence>
<dbReference type="PANTHER" id="PTHR42760:SF115">
    <property type="entry name" value="3-OXOACYL-[ACYL-CARRIER-PROTEIN] REDUCTASE FABG"/>
    <property type="match status" value="1"/>
</dbReference>
<keyword evidence="4" id="KW-1185">Reference proteome</keyword>
<evidence type="ECO:0000256" key="2">
    <source>
        <dbReference type="ARBA" id="ARBA00023002"/>
    </source>
</evidence>
<evidence type="ECO:0000313" key="3">
    <source>
        <dbReference type="EMBL" id="GAA2251116.1"/>
    </source>
</evidence>
<gene>
    <name evidence="3" type="ORF">GCM10009851_40570</name>
</gene>